<protein>
    <submittedName>
        <fullName evidence="1">Uncharacterized protein</fullName>
    </submittedName>
</protein>
<evidence type="ECO:0000313" key="2">
    <source>
        <dbReference type="Proteomes" id="UP000318995"/>
    </source>
</evidence>
<name>A0A5C5VYW6_9BACT</name>
<reference evidence="1 2" key="1">
    <citation type="submission" date="2019-02" db="EMBL/GenBank/DDBJ databases">
        <title>Deep-cultivation of Planctomycetes and their phenomic and genomic characterization uncovers novel biology.</title>
        <authorList>
            <person name="Wiegand S."/>
            <person name="Jogler M."/>
            <person name="Boedeker C."/>
            <person name="Pinto D."/>
            <person name="Vollmers J."/>
            <person name="Rivas-Marin E."/>
            <person name="Kohn T."/>
            <person name="Peeters S.H."/>
            <person name="Heuer A."/>
            <person name="Rast P."/>
            <person name="Oberbeckmann S."/>
            <person name="Bunk B."/>
            <person name="Jeske O."/>
            <person name="Meyerdierks A."/>
            <person name="Storesund J.E."/>
            <person name="Kallscheuer N."/>
            <person name="Luecker S."/>
            <person name="Lage O.M."/>
            <person name="Pohl T."/>
            <person name="Merkel B.J."/>
            <person name="Hornburger P."/>
            <person name="Mueller R.-W."/>
            <person name="Bruemmer F."/>
            <person name="Labrenz M."/>
            <person name="Spormann A.M."/>
            <person name="Op Den Camp H."/>
            <person name="Overmann J."/>
            <person name="Amann R."/>
            <person name="Jetten M.S.M."/>
            <person name="Mascher T."/>
            <person name="Medema M.H."/>
            <person name="Devos D.P."/>
            <person name="Kaster A.-K."/>
            <person name="Ovreas L."/>
            <person name="Rohde M."/>
            <person name="Galperin M.Y."/>
            <person name="Jogler C."/>
        </authorList>
    </citation>
    <scope>NUCLEOTIDE SEQUENCE [LARGE SCALE GENOMIC DNA]</scope>
    <source>
        <strain evidence="1 2">Pla111</strain>
    </source>
</reference>
<comment type="caution">
    <text evidence="1">The sequence shown here is derived from an EMBL/GenBank/DDBJ whole genome shotgun (WGS) entry which is preliminary data.</text>
</comment>
<sequence length="142" mass="14012">MSGKLQRTVATLLASLYLLIAAGGEGLHVHGGRCCGSSVSDSGVSAVPQDEASAAPGCSCCHGVTCPAETKSPGFNAATDPGTAHGDCVACSLLAQLRTARSSAPAQPVLLATLSSAPLATDHTLIGAMIEQATARGPPCRG</sequence>
<dbReference type="RefSeq" id="WP_146574198.1">
    <property type="nucleotide sequence ID" value="NZ_SJPH01000004.1"/>
</dbReference>
<accession>A0A5C5VYW6</accession>
<proteinExistence type="predicted"/>
<dbReference type="AlphaFoldDB" id="A0A5C5VYW6"/>
<keyword evidence="2" id="KW-1185">Reference proteome</keyword>
<gene>
    <name evidence="1" type="ORF">Pla111_21850</name>
</gene>
<evidence type="ECO:0000313" key="1">
    <source>
        <dbReference type="EMBL" id="TWT43235.1"/>
    </source>
</evidence>
<organism evidence="1 2">
    <name type="scientific">Botrimarina hoheduenensis</name>
    <dbReference type="NCBI Taxonomy" id="2528000"/>
    <lineage>
        <taxon>Bacteria</taxon>
        <taxon>Pseudomonadati</taxon>
        <taxon>Planctomycetota</taxon>
        <taxon>Planctomycetia</taxon>
        <taxon>Pirellulales</taxon>
        <taxon>Lacipirellulaceae</taxon>
        <taxon>Botrimarina</taxon>
    </lineage>
</organism>
<dbReference type="Proteomes" id="UP000318995">
    <property type="component" value="Unassembled WGS sequence"/>
</dbReference>
<dbReference type="EMBL" id="SJPH01000004">
    <property type="protein sequence ID" value="TWT43235.1"/>
    <property type="molecule type" value="Genomic_DNA"/>
</dbReference>